<proteinExistence type="predicted"/>
<evidence type="ECO:0000313" key="1">
    <source>
        <dbReference type="EMBL" id="SCY22663.1"/>
    </source>
</evidence>
<reference evidence="2" key="1">
    <citation type="submission" date="2016-10" db="EMBL/GenBank/DDBJ databases">
        <authorList>
            <person name="Varghese N."/>
        </authorList>
    </citation>
    <scope>NUCLEOTIDE SEQUENCE [LARGE SCALE GENOMIC DNA]</scope>
    <source>
        <strain evidence="2">HL 19</strain>
    </source>
</reference>
<protein>
    <recommendedName>
        <fullName evidence="3">SatD family (SatD)</fullName>
    </recommendedName>
</protein>
<accession>A0A0P9EFT4</accession>
<dbReference type="STRING" id="381306.AN478_01600"/>
<sequence>MTKTYAVLTGDLVRSRSLSGEALQAAHEGLQAAASDLSAAPWEPAPLPLGALDIFRGDSWQLLLGEPRAALRSAVYLRASLLARGAADTRIAIGIGGVDRVAEERVSQSAGEAFQLSGEALDAMGPRFRIALNPAPSLALPARWAGLVAHLCDSVMAQWEGRQIEIARLACFFPQASHEEIGARLSPPITQQAVSKSLLSSGWYGLAEALTVMESDSGV</sequence>
<name>A0A0P9EFT4_9GAMM</name>
<dbReference type="Proteomes" id="UP000183104">
    <property type="component" value="Unassembled WGS sequence"/>
</dbReference>
<dbReference type="OrthoDB" id="7064118at2"/>
<evidence type="ECO:0008006" key="3">
    <source>
        <dbReference type="Google" id="ProtNLM"/>
    </source>
</evidence>
<dbReference type="AlphaFoldDB" id="A0A0P9EFT4"/>
<dbReference type="RefSeq" id="WP_054964879.1">
    <property type="nucleotide sequence ID" value="NZ_FMUN01000004.1"/>
</dbReference>
<dbReference type="EMBL" id="FMUN01000004">
    <property type="protein sequence ID" value="SCY22663.1"/>
    <property type="molecule type" value="Genomic_DNA"/>
</dbReference>
<keyword evidence="2" id="KW-1185">Reference proteome</keyword>
<evidence type="ECO:0000313" key="2">
    <source>
        <dbReference type="Proteomes" id="UP000183104"/>
    </source>
</evidence>
<gene>
    <name evidence="1" type="ORF">SAMN05661077_1511</name>
</gene>
<organism evidence="1 2">
    <name type="scientific">Thiohalorhabdus denitrificans</name>
    <dbReference type="NCBI Taxonomy" id="381306"/>
    <lineage>
        <taxon>Bacteria</taxon>
        <taxon>Pseudomonadati</taxon>
        <taxon>Pseudomonadota</taxon>
        <taxon>Gammaproteobacteria</taxon>
        <taxon>Thiohalorhabdales</taxon>
        <taxon>Thiohalorhabdaceae</taxon>
        <taxon>Thiohalorhabdus</taxon>
    </lineage>
</organism>